<dbReference type="Proteomes" id="UP000024547">
    <property type="component" value="Unassembled WGS sequence"/>
</dbReference>
<dbReference type="SUPFAM" id="SSF89807">
    <property type="entry name" value="Dodecin-like"/>
    <property type="match status" value="1"/>
</dbReference>
<name>A0A059DYN9_9PROT</name>
<accession>A0A059DYN9</accession>
<evidence type="ECO:0000313" key="4">
    <source>
        <dbReference type="Proteomes" id="UP000259173"/>
    </source>
</evidence>
<reference evidence="1 4" key="2">
    <citation type="journal article" date="2018" name="Nat. Biotechnol.">
        <title>A standardized bacterial taxonomy based on genome phylogeny substantially revises the tree of life.</title>
        <authorList>
            <person name="Parks D.H."/>
            <person name="Chuvochina M."/>
            <person name="Waite D.W."/>
            <person name="Rinke C."/>
            <person name="Skarshewski A."/>
            <person name="Chaumeil P.A."/>
            <person name="Hugenholtz P."/>
        </authorList>
    </citation>
    <scope>NUCLEOTIDE SEQUENCE [LARGE SCALE GENOMIC DNA]</scope>
    <source>
        <strain evidence="1">UBA8557</strain>
    </source>
</reference>
<dbReference type="STRING" id="1280948.HY36_07400"/>
<dbReference type="InterPro" id="IPR036694">
    <property type="entry name" value="Dodecin-like_sf"/>
</dbReference>
<organism evidence="2 3">
    <name type="scientific">Hyphomonas atlantica</name>
    <dbReference type="NCBI Taxonomy" id="1280948"/>
    <lineage>
        <taxon>Bacteria</taxon>
        <taxon>Pseudomonadati</taxon>
        <taxon>Pseudomonadota</taxon>
        <taxon>Alphaproteobacteria</taxon>
        <taxon>Hyphomonadales</taxon>
        <taxon>Hyphomonadaceae</taxon>
        <taxon>Hyphomonas</taxon>
    </lineage>
</organism>
<evidence type="ECO:0000313" key="3">
    <source>
        <dbReference type="Proteomes" id="UP000024547"/>
    </source>
</evidence>
<protein>
    <submittedName>
        <fullName evidence="1">Dodecin domain-containing protein</fullName>
    </submittedName>
</protein>
<dbReference type="PANTHER" id="PTHR39324:SF1">
    <property type="entry name" value="CALCIUM DODECIN"/>
    <property type="match status" value="1"/>
</dbReference>
<evidence type="ECO:0000313" key="2">
    <source>
        <dbReference type="EMBL" id="KCZ59097.1"/>
    </source>
</evidence>
<comment type="caution">
    <text evidence="2">The sequence shown here is derived from an EMBL/GenBank/DDBJ whole genome shotgun (WGS) entry which is preliminary data.</text>
</comment>
<dbReference type="InterPro" id="IPR009923">
    <property type="entry name" value="Dodecin"/>
</dbReference>
<dbReference type="eggNOG" id="COG3360">
    <property type="taxonomic scope" value="Bacteria"/>
</dbReference>
<dbReference type="PATRIC" id="fig|1280948.3.peg.2594"/>
<keyword evidence="3" id="KW-1185">Reference proteome</keyword>
<sequence length="97" mass="11144">MSPNRQIIGTSPISVDDAIDRALVLARDTYGEPDWFEVSNTRGFIKDGRVTHYQVSVEIGYDPVCANPGRNPDHYLNSVIDNRRRNRRVPNTIDRRF</sequence>
<proteinExistence type="predicted"/>
<reference evidence="2 3" key="1">
    <citation type="journal article" date="2014" name="Antonie Van Leeuwenhoek">
        <title>Hyphomonas beringensis sp. nov. and Hyphomonas chukchiensis sp. nov., isolated from surface seawater of the Bering Sea and Chukchi Sea.</title>
        <authorList>
            <person name="Li C."/>
            <person name="Lai Q."/>
            <person name="Li G."/>
            <person name="Dong C."/>
            <person name="Wang J."/>
            <person name="Liao Y."/>
            <person name="Shao Z."/>
        </authorList>
    </citation>
    <scope>NUCLEOTIDE SEQUENCE [LARGE SCALE GENOMIC DNA]</scope>
    <source>
        <strain evidence="2 3">22II1-22F38</strain>
    </source>
</reference>
<dbReference type="Pfam" id="PF07311">
    <property type="entry name" value="Dodecin"/>
    <property type="match status" value="1"/>
</dbReference>
<dbReference type="Proteomes" id="UP000259173">
    <property type="component" value="Unassembled WGS sequence"/>
</dbReference>
<evidence type="ECO:0000313" key="1">
    <source>
        <dbReference type="EMBL" id="HAE94087.1"/>
    </source>
</evidence>
<dbReference type="AlphaFoldDB" id="A0A059DYN9"/>
<dbReference type="EMBL" id="DMBR01000183">
    <property type="protein sequence ID" value="HAE94087.1"/>
    <property type="molecule type" value="Genomic_DNA"/>
</dbReference>
<dbReference type="Gene3D" id="3.30.1660.10">
    <property type="entry name" value="Flavin-binding protein dodecin"/>
    <property type="match status" value="1"/>
</dbReference>
<dbReference type="InterPro" id="IPR025543">
    <property type="entry name" value="Dodecin-like"/>
</dbReference>
<dbReference type="OrthoDB" id="9805889at2"/>
<dbReference type="EMBL" id="AWFH01000045">
    <property type="protein sequence ID" value="KCZ59097.1"/>
    <property type="molecule type" value="Genomic_DNA"/>
</dbReference>
<gene>
    <name evidence="1" type="ORF">DCG65_05975</name>
    <name evidence="2" type="ORF">HY36_07400</name>
</gene>
<dbReference type="PANTHER" id="PTHR39324">
    <property type="entry name" value="CALCIUM DODECIN"/>
    <property type="match status" value="1"/>
</dbReference>